<protein>
    <submittedName>
        <fullName evidence="1">Putative bacteriophage protein</fullName>
    </submittedName>
</protein>
<accession>B0Z423</accession>
<evidence type="ECO:0000313" key="1">
    <source>
        <dbReference type="EMBL" id="ABY84920.1"/>
    </source>
</evidence>
<feature type="non-terminal residue" evidence="1">
    <location>
        <position position="49"/>
    </location>
</feature>
<name>B0Z423_ECOLX</name>
<dbReference type="EMBL" id="EU250040">
    <property type="protein sequence ID" value="ABY84920.1"/>
    <property type="molecule type" value="Genomic_DNA"/>
</dbReference>
<sequence length="49" mass="5756">MPRDSSHTYGCCLDHLYCISGGYIDLPEKLIKELREMGERLPNWKFLLI</sequence>
<dbReference type="AlphaFoldDB" id="B0Z423"/>
<proteinExistence type="predicted"/>
<reference evidence="1" key="1">
    <citation type="journal article" date="2008" name="Syst. Appl. Microbiol.">
        <title>A novel DNA microarray design for accurate and straightforward identification of Escherichia coli safety and laboratory strains.</title>
        <authorList>
            <person name="Bauer A.P."/>
            <person name="Ludwig W."/>
            <person name="Schleifer K.H."/>
        </authorList>
    </citation>
    <scope>NUCLEOTIDE SEQUENCE</scope>
    <source>
        <strain evidence="1">W</strain>
    </source>
</reference>
<organism evidence="1">
    <name type="scientific">Escherichia coli</name>
    <dbReference type="NCBI Taxonomy" id="562"/>
    <lineage>
        <taxon>Bacteria</taxon>
        <taxon>Pseudomonadati</taxon>
        <taxon>Pseudomonadota</taxon>
        <taxon>Gammaproteobacteria</taxon>
        <taxon>Enterobacterales</taxon>
        <taxon>Enterobacteriaceae</taxon>
        <taxon>Escherichia</taxon>
    </lineage>
</organism>